<dbReference type="HOGENOM" id="CLU_043966_2_1_1"/>
<comment type="similarity">
    <text evidence="7">Belongs to the dihydrofolate reductase family.</text>
</comment>
<evidence type="ECO:0000313" key="10">
    <source>
        <dbReference type="Proteomes" id="UP000030671"/>
    </source>
</evidence>
<accession>W4JZ04</accession>
<gene>
    <name evidence="9" type="ORF">HETIRDRAFT_323473</name>
</gene>
<evidence type="ECO:0000256" key="5">
    <source>
        <dbReference type="ARBA" id="ARBA00022857"/>
    </source>
</evidence>
<keyword evidence="10" id="KW-1185">Reference proteome</keyword>
<evidence type="ECO:0000256" key="7">
    <source>
        <dbReference type="RuleBase" id="RU004474"/>
    </source>
</evidence>
<evidence type="ECO:0000256" key="2">
    <source>
        <dbReference type="ARBA" id="ARBA00012856"/>
    </source>
</evidence>
<dbReference type="AlphaFoldDB" id="W4JZ04"/>
<proteinExistence type="inferred from homology"/>
<feature type="domain" description="DHFR" evidence="8">
    <location>
        <begin position="3"/>
        <end position="214"/>
    </location>
</feature>
<evidence type="ECO:0000256" key="4">
    <source>
        <dbReference type="ARBA" id="ARBA00022563"/>
    </source>
</evidence>
<comment type="pathway">
    <text evidence="1">Cofactor biosynthesis; tetrahydrofolate biosynthesis; 5,6,7,8-tetrahydrofolate from 7,8-dihydrofolate: step 1/1.</text>
</comment>
<dbReference type="CDD" id="cd00209">
    <property type="entry name" value="DHFR"/>
    <property type="match status" value="1"/>
</dbReference>
<organism evidence="9 10">
    <name type="scientific">Heterobasidion irregulare (strain TC 32-1)</name>
    <dbReference type="NCBI Taxonomy" id="747525"/>
    <lineage>
        <taxon>Eukaryota</taxon>
        <taxon>Fungi</taxon>
        <taxon>Dikarya</taxon>
        <taxon>Basidiomycota</taxon>
        <taxon>Agaricomycotina</taxon>
        <taxon>Agaricomycetes</taxon>
        <taxon>Russulales</taxon>
        <taxon>Bondarzewiaceae</taxon>
        <taxon>Heterobasidion</taxon>
        <taxon>Heterobasidion annosum species complex</taxon>
    </lineage>
</organism>
<dbReference type="OrthoDB" id="414698at2759"/>
<dbReference type="GO" id="GO:0005739">
    <property type="term" value="C:mitochondrion"/>
    <property type="evidence" value="ECO:0007669"/>
    <property type="project" value="TreeGrafter"/>
</dbReference>
<dbReference type="GO" id="GO:0004146">
    <property type="term" value="F:dihydrofolate reductase activity"/>
    <property type="evidence" value="ECO:0007669"/>
    <property type="project" value="UniProtKB-EC"/>
</dbReference>
<dbReference type="RefSeq" id="XP_009549025.1">
    <property type="nucleotide sequence ID" value="XM_009550730.1"/>
</dbReference>
<dbReference type="InterPro" id="IPR017925">
    <property type="entry name" value="DHFR_CS"/>
</dbReference>
<evidence type="ECO:0000259" key="8">
    <source>
        <dbReference type="PROSITE" id="PS51330"/>
    </source>
</evidence>
<keyword evidence="6" id="KW-0560">Oxidoreductase</keyword>
<dbReference type="EC" id="1.5.1.3" evidence="2"/>
<dbReference type="UniPathway" id="UPA00077">
    <property type="reaction ID" value="UER00158"/>
</dbReference>
<dbReference type="GO" id="GO:0050661">
    <property type="term" value="F:NADP binding"/>
    <property type="evidence" value="ECO:0007669"/>
    <property type="project" value="InterPro"/>
</dbReference>
<dbReference type="InterPro" id="IPR012259">
    <property type="entry name" value="DHFR"/>
</dbReference>
<dbReference type="GO" id="GO:0046452">
    <property type="term" value="P:dihydrofolate metabolic process"/>
    <property type="evidence" value="ECO:0007669"/>
    <property type="project" value="TreeGrafter"/>
</dbReference>
<dbReference type="InterPro" id="IPR001796">
    <property type="entry name" value="DHFR_dom"/>
</dbReference>
<evidence type="ECO:0000256" key="3">
    <source>
        <dbReference type="ARBA" id="ARBA00018886"/>
    </source>
</evidence>
<dbReference type="PANTHER" id="PTHR48069:SF3">
    <property type="entry name" value="DIHYDROFOLATE REDUCTASE"/>
    <property type="match status" value="1"/>
</dbReference>
<name>W4JZ04_HETIT</name>
<dbReference type="PROSITE" id="PS00075">
    <property type="entry name" value="DHFR_1"/>
    <property type="match status" value="1"/>
</dbReference>
<dbReference type="PANTHER" id="PTHR48069">
    <property type="entry name" value="DIHYDROFOLATE REDUCTASE"/>
    <property type="match status" value="1"/>
</dbReference>
<dbReference type="eggNOG" id="KOG1324">
    <property type="taxonomic scope" value="Eukaryota"/>
</dbReference>
<dbReference type="InterPro" id="IPR024072">
    <property type="entry name" value="DHFR-like_dom_sf"/>
</dbReference>
<keyword evidence="5" id="KW-0521">NADP</keyword>
<evidence type="ECO:0000313" key="9">
    <source>
        <dbReference type="EMBL" id="ETW78709.1"/>
    </source>
</evidence>
<dbReference type="PROSITE" id="PS51330">
    <property type="entry name" value="DHFR_2"/>
    <property type="match status" value="1"/>
</dbReference>
<dbReference type="GO" id="GO:0006730">
    <property type="term" value="P:one-carbon metabolic process"/>
    <property type="evidence" value="ECO:0007669"/>
    <property type="project" value="UniProtKB-KW"/>
</dbReference>
<dbReference type="Proteomes" id="UP000030671">
    <property type="component" value="Unassembled WGS sequence"/>
</dbReference>
<evidence type="ECO:0000256" key="1">
    <source>
        <dbReference type="ARBA" id="ARBA00004903"/>
    </source>
</evidence>
<dbReference type="KEGG" id="hir:HETIRDRAFT_323473"/>
<evidence type="ECO:0000256" key="6">
    <source>
        <dbReference type="ARBA" id="ARBA00023002"/>
    </source>
</evidence>
<dbReference type="Gene3D" id="3.40.430.10">
    <property type="entry name" value="Dihydrofolate Reductase, subunit A"/>
    <property type="match status" value="1"/>
</dbReference>
<dbReference type="STRING" id="747525.W4JZ04"/>
<keyword evidence="4" id="KW-0554">One-carbon metabolism</keyword>
<dbReference type="SUPFAM" id="SSF53597">
    <property type="entry name" value="Dihydrofolate reductase-like"/>
    <property type="match status" value="1"/>
</dbReference>
<dbReference type="GeneID" id="20670966"/>
<sequence length="218" mass="23367">MSRLTLIVAATASNGIGKDAGLPWRLPKEMAYFARATAGAPAGLANVVIMGRNTWESIPPRFRPLRGRANAVVSRNAGYDLSAGASVVDADTSASLHADLRSALDSLEGDGGASRARIHRRFVIGGASLYAEALALPPLAARAFVDRVLLTRILSPAFDCDVFMPDFLESGSGGAGGRWERASDEELSAWVGFDVPMGVQEERGVRYEFQMWTRQAQI</sequence>
<dbReference type="PRINTS" id="PR00070">
    <property type="entry name" value="DHFR"/>
</dbReference>
<dbReference type="Pfam" id="PF00186">
    <property type="entry name" value="DHFR_1"/>
    <property type="match status" value="1"/>
</dbReference>
<protein>
    <recommendedName>
        <fullName evidence="3">Dihydrofolate reductase</fullName>
        <ecNumber evidence="2">1.5.1.3</ecNumber>
    </recommendedName>
</protein>
<reference evidence="9 10" key="1">
    <citation type="journal article" date="2012" name="New Phytol.">
        <title>Insight into trade-off between wood decay and parasitism from the genome of a fungal forest pathogen.</title>
        <authorList>
            <person name="Olson A."/>
            <person name="Aerts A."/>
            <person name="Asiegbu F."/>
            <person name="Belbahri L."/>
            <person name="Bouzid O."/>
            <person name="Broberg A."/>
            <person name="Canback B."/>
            <person name="Coutinho P.M."/>
            <person name="Cullen D."/>
            <person name="Dalman K."/>
            <person name="Deflorio G."/>
            <person name="van Diepen L.T."/>
            <person name="Dunand C."/>
            <person name="Duplessis S."/>
            <person name="Durling M."/>
            <person name="Gonthier P."/>
            <person name="Grimwood J."/>
            <person name="Fossdal C.G."/>
            <person name="Hansson D."/>
            <person name="Henrissat B."/>
            <person name="Hietala A."/>
            <person name="Himmelstrand K."/>
            <person name="Hoffmeister D."/>
            <person name="Hogberg N."/>
            <person name="James T.Y."/>
            <person name="Karlsson M."/>
            <person name="Kohler A."/>
            <person name="Kues U."/>
            <person name="Lee Y.H."/>
            <person name="Lin Y.C."/>
            <person name="Lind M."/>
            <person name="Lindquist E."/>
            <person name="Lombard V."/>
            <person name="Lucas S."/>
            <person name="Lunden K."/>
            <person name="Morin E."/>
            <person name="Murat C."/>
            <person name="Park J."/>
            <person name="Raffaello T."/>
            <person name="Rouze P."/>
            <person name="Salamov A."/>
            <person name="Schmutz J."/>
            <person name="Solheim H."/>
            <person name="Stahlberg J."/>
            <person name="Velez H."/>
            <person name="de Vries R.P."/>
            <person name="Wiebenga A."/>
            <person name="Woodward S."/>
            <person name="Yakovlev I."/>
            <person name="Garbelotto M."/>
            <person name="Martin F."/>
            <person name="Grigoriev I.V."/>
            <person name="Stenlid J."/>
        </authorList>
    </citation>
    <scope>NUCLEOTIDE SEQUENCE [LARGE SCALE GENOMIC DNA]</scope>
    <source>
        <strain evidence="9 10">TC 32-1</strain>
    </source>
</reference>
<dbReference type="GO" id="GO:0046655">
    <property type="term" value="P:folic acid metabolic process"/>
    <property type="evidence" value="ECO:0007669"/>
    <property type="project" value="TreeGrafter"/>
</dbReference>
<dbReference type="InParanoid" id="W4JZ04"/>
<dbReference type="GO" id="GO:0046654">
    <property type="term" value="P:tetrahydrofolate biosynthetic process"/>
    <property type="evidence" value="ECO:0007669"/>
    <property type="project" value="UniProtKB-UniPathway"/>
</dbReference>
<dbReference type="EMBL" id="KI925461">
    <property type="protein sequence ID" value="ETW78709.1"/>
    <property type="molecule type" value="Genomic_DNA"/>
</dbReference>